<sequence>MPGVSAANLFLLLFMQSLQFLSAVDILSDNVTSCDPTSHFRPGDAYKNNRNALLASLVADSSFRTFSTHQVGVDSNSVYGLMRCRSYCNTADCQTCVDASAKEIVWRCPYGRRASALYDACSIQYSDLPFFPEADFSSKLGWMSPINASYVRKFDSVLWNLMGNLSQDASTSPLRIAHKDSAYADFVTIHATVQCSASLDNTNCSTCLQVIIDQIPYYCPEKDGCRVVTLSCDLRYEASPFPMIYEQWFPQSNSTASGTGGGRRSTVVVVIVAIAVLAVLCTVLCFFVQRRKKTSELLGQGDEFNETTGDRTMKPLPISFRTLKTATSNFSDKNKLGEGGFGPVYKVANILLDQEMNPKISDFGLAKLFPGSQTQGQASRIAGTCGYMAPEYIGNGHISTKCDVYSYGVLVLEIVAGRKNSSFAESINLPNHAWRHWTNGTPLEILDPSLGEQWLENKALKCIQVGLLCTQESAPDRPTMSQVVLMLSGETITNPTPKRPAFFPQAMEHSVGSQVTGHGVSAKQVSANDVTVSEFDAR</sequence>
<evidence type="ECO:0000313" key="1">
    <source>
        <dbReference type="EMBL" id="KAI4341039.1"/>
    </source>
</evidence>
<dbReference type="EMBL" id="CM042886">
    <property type="protein sequence ID" value="KAI4341039.1"/>
    <property type="molecule type" value="Genomic_DNA"/>
</dbReference>
<keyword evidence="2" id="KW-1185">Reference proteome</keyword>
<comment type="caution">
    <text evidence="1">The sequence shown here is derived from an EMBL/GenBank/DDBJ whole genome shotgun (WGS) entry which is preliminary data.</text>
</comment>
<organism evidence="1 2">
    <name type="scientific">Melastoma candidum</name>
    <dbReference type="NCBI Taxonomy" id="119954"/>
    <lineage>
        <taxon>Eukaryota</taxon>
        <taxon>Viridiplantae</taxon>
        <taxon>Streptophyta</taxon>
        <taxon>Embryophyta</taxon>
        <taxon>Tracheophyta</taxon>
        <taxon>Spermatophyta</taxon>
        <taxon>Magnoliopsida</taxon>
        <taxon>eudicotyledons</taxon>
        <taxon>Gunneridae</taxon>
        <taxon>Pentapetalae</taxon>
        <taxon>rosids</taxon>
        <taxon>malvids</taxon>
        <taxon>Myrtales</taxon>
        <taxon>Melastomataceae</taxon>
        <taxon>Melastomatoideae</taxon>
        <taxon>Melastomateae</taxon>
        <taxon>Melastoma</taxon>
    </lineage>
</organism>
<evidence type="ECO:0000313" key="2">
    <source>
        <dbReference type="Proteomes" id="UP001057402"/>
    </source>
</evidence>
<dbReference type="Proteomes" id="UP001057402">
    <property type="component" value="Chromosome 7"/>
</dbReference>
<gene>
    <name evidence="1" type="ORF">MLD38_025813</name>
</gene>
<reference evidence="2" key="1">
    <citation type="journal article" date="2023" name="Front. Plant Sci.">
        <title>Chromosomal-level genome assembly of Melastoma candidum provides insights into trichome evolution.</title>
        <authorList>
            <person name="Zhong Y."/>
            <person name="Wu W."/>
            <person name="Sun C."/>
            <person name="Zou P."/>
            <person name="Liu Y."/>
            <person name="Dai S."/>
            <person name="Zhou R."/>
        </authorList>
    </citation>
    <scope>NUCLEOTIDE SEQUENCE [LARGE SCALE GENOMIC DNA]</scope>
</reference>
<proteinExistence type="predicted"/>
<accession>A0ACB9NWH6</accession>
<protein>
    <submittedName>
        <fullName evidence="1">Uncharacterized protein</fullName>
    </submittedName>
</protein>
<name>A0ACB9NWH6_9MYRT</name>